<reference evidence="2" key="1">
    <citation type="submission" date="2022-07" db="EMBL/GenBank/DDBJ databases">
        <title>Genome sequencing of Photobacterium atrarenae GJH2-4.</title>
        <authorList>
            <person name="Park S.-J."/>
        </authorList>
    </citation>
    <scope>NUCLEOTIDE SEQUENCE</scope>
    <source>
        <strain evidence="2">GJH2-4</strain>
    </source>
</reference>
<proteinExistence type="predicted"/>
<evidence type="ECO:0000313" key="3">
    <source>
        <dbReference type="Proteomes" id="UP001057998"/>
    </source>
</evidence>
<dbReference type="PANTHER" id="PTHR33121">
    <property type="entry name" value="CYCLIC DI-GMP PHOSPHODIESTERASE PDEF"/>
    <property type="match status" value="1"/>
</dbReference>
<dbReference type="Proteomes" id="UP001057998">
    <property type="component" value="Chromosome 3"/>
</dbReference>
<dbReference type="RefSeq" id="WP_255392393.1">
    <property type="nucleotide sequence ID" value="NZ_CP101510.1"/>
</dbReference>
<protein>
    <submittedName>
        <fullName evidence="2">EAL domain-containing protein</fullName>
    </submittedName>
</protein>
<gene>
    <name evidence="2" type="ORF">NNL38_24390</name>
</gene>
<feature type="domain" description="EAL" evidence="1">
    <location>
        <begin position="10"/>
        <end position="249"/>
    </location>
</feature>
<dbReference type="Pfam" id="PF00563">
    <property type="entry name" value="EAL"/>
    <property type="match status" value="1"/>
</dbReference>
<dbReference type="PANTHER" id="PTHR33121:SF70">
    <property type="entry name" value="SIGNALING PROTEIN YKOW"/>
    <property type="match status" value="1"/>
</dbReference>
<dbReference type="InterPro" id="IPR035919">
    <property type="entry name" value="EAL_sf"/>
</dbReference>
<evidence type="ECO:0000313" key="2">
    <source>
        <dbReference type="EMBL" id="UTV31029.1"/>
    </source>
</evidence>
<keyword evidence="3" id="KW-1185">Reference proteome</keyword>
<sequence length="251" mass="29128">MSCFKAVRLTYGACRIYKESDSSLYSDFDYILQPIINPLTGRAHSYEVLSRVLSSSGECYDSEDFFSSIDDEFIKSIVLNQLETLQKASEVRGVIFSYNMPLSVLEDYDFVCQIIEYAITPIAIEVNDLSADFESARLHNHIQLLRSAGHKIWLDDFNHKDLTFFRSLTQFSWDLIKIDRAYLFNHDLFENLESLIRFLKYYTKEIVVEGVESDYYLSFLSRKKVLAQGFYFSPGLTPDELLPRVCDTSLH</sequence>
<dbReference type="SMART" id="SM00052">
    <property type="entry name" value="EAL"/>
    <property type="match status" value="1"/>
</dbReference>
<name>A0ABY5GQU7_9GAMM</name>
<evidence type="ECO:0000259" key="1">
    <source>
        <dbReference type="PROSITE" id="PS50883"/>
    </source>
</evidence>
<organism evidence="2 3">
    <name type="scientific">Photobacterium atrarenae</name>
    <dbReference type="NCBI Taxonomy" id="865757"/>
    <lineage>
        <taxon>Bacteria</taxon>
        <taxon>Pseudomonadati</taxon>
        <taxon>Pseudomonadota</taxon>
        <taxon>Gammaproteobacteria</taxon>
        <taxon>Vibrionales</taxon>
        <taxon>Vibrionaceae</taxon>
        <taxon>Photobacterium</taxon>
    </lineage>
</organism>
<dbReference type="PROSITE" id="PS50883">
    <property type="entry name" value="EAL"/>
    <property type="match status" value="1"/>
</dbReference>
<dbReference type="InterPro" id="IPR001633">
    <property type="entry name" value="EAL_dom"/>
</dbReference>
<dbReference type="InterPro" id="IPR050706">
    <property type="entry name" value="Cyclic-di-GMP_PDE-like"/>
</dbReference>
<dbReference type="SUPFAM" id="SSF141868">
    <property type="entry name" value="EAL domain-like"/>
    <property type="match status" value="1"/>
</dbReference>
<dbReference type="Gene3D" id="3.20.20.450">
    <property type="entry name" value="EAL domain"/>
    <property type="match status" value="1"/>
</dbReference>
<dbReference type="EMBL" id="CP101510">
    <property type="protein sequence ID" value="UTV31029.1"/>
    <property type="molecule type" value="Genomic_DNA"/>
</dbReference>
<accession>A0ABY5GQU7</accession>